<proteinExistence type="predicted"/>
<sequence>MGSGSAYVKESHHKELATKISQVNLDPLSPSNNHSSDPASLASTNGQLPLSPKPITTLPSPPSSVTPTQTSPDTEYPPRLSLHPEASPDTFHPDASPGYLPTNNLLSALPSDVALAILEKIPAPTLDCSNPFSILENCSLADPTLCTYNLKKLSATHPKLKRIIPEQVSAQPSSTTPTIAPSLPNPVPNSLPNPVPNSHFSLVVDLSPFKAKPRRKPEGKGPPPQFLS</sequence>
<name>A0ACC2LTZ5_PERAE</name>
<evidence type="ECO:0000313" key="1">
    <source>
        <dbReference type="EMBL" id="KAJ8636814.1"/>
    </source>
</evidence>
<gene>
    <name evidence="1" type="ORF">MRB53_011081</name>
</gene>
<accession>A0ACC2LTZ5</accession>
<reference evidence="1 2" key="1">
    <citation type="journal article" date="2022" name="Hortic Res">
        <title>A haplotype resolved chromosomal level avocado genome allows analysis of novel avocado genes.</title>
        <authorList>
            <person name="Nath O."/>
            <person name="Fletcher S.J."/>
            <person name="Hayward A."/>
            <person name="Shaw L.M."/>
            <person name="Masouleh A.K."/>
            <person name="Furtado A."/>
            <person name="Henry R.J."/>
            <person name="Mitter N."/>
        </authorList>
    </citation>
    <scope>NUCLEOTIDE SEQUENCE [LARGE SCALE GENOMIC DNA]</scope>
    <source>
        <strain evidence="2">cv. Hass</strain>
    </source>
</reference>
<evidence type="ECO:0000313" key="2">
    <source>
        <dbReference type="Proteomes" id="UP001234297"/>
    </source>
</evidence>
<dbReference type="EMBL" id="CM056811">
    <property type="protein sequence ID" value="KAJ8636814.1"/>
    <property type="molecule type" value="Genomic_DNA"/>
</dbReference>
<organism evidence="1 2">
    <name type="scientific">Persea americana</name>
    <name type="common">Avocado</name>
    <dbReference type="NCBI Taxonomy" id="3435"/>
    <lineage>
        <taxon>Eukaryota</taxon>
        <taxon>Viridiplantae</taxon>
        <taxon>Streptophyta</taxon>
        <taxon>Embryophyta</taxon>
        <taxon>Tracheophyta</taxon>
        <taxon>Spermatophyta</taxon>
        <taxon>Magnoliopsida</taxon>
        <taxon>Magnoliidae</taxon>
        <taxon>Laurales</taxon>
        <taxon>Lauraceae</taxon>
        <taxon>Persea</taxon>
    </lineage>
</organism>
<comment type="caution">
    <text evidence="1">The sequence shown here is derived from an EMBL/GenBank/DDBJ whole genome shotgun (WGS) entry which is preliminary data.</text>
</comment>
<keyword evidence="2" id="KW-1185">Reference proteome</keyword>
<dbReference type="Proteomes" id="UP001234297">
    <property type="component" value="Chromosome 3"/>
</dbReference>
<protein>
    <submittedName>
        <fullName evidence="1">Uncharacterized protein</fullName>
    </submittedName>
</protein>